<organism evidence="2 3">
    <name type="scientific">Macrosiphum euphorbiae</name>
    <name type="common">potato aphid</name>
    <dbReference type="NCBI Taxonomy" id="13131"/>
    <lineage>
        <taxon>Eukaryota</taxon>
        <taxon>Metazoa</taxon>
        <taxon>Ecdysozoa</taxon>
        <taxon>Arthropoda</taxon>
        <taxon>Hexapoda</taxon>
        <taxon>Insecta</taxon>
        <taxon>Pterygota</taxon>
        <taxon>Neoptera</taxon>
        <taxon>Paraneoptera</taxon>
        <taxon>Hemiptera</taxon>
        <taxon>Sternorrhyncha</taxon>
        <taxon>Aphidomorpha</taxon>
        <taxon>Aphidoidea</taxon>
        <taxon>Aphididae</taxon>
        <taxon>Macrosiphini</taxon>
        <taxon>Macrosiphum</taxon>
    </lineage>
</organism>
<dbReference type="EMBL" id="CARXXK010000001">
    <property type="protein sequence ID" value="CAI6350471.1"/>
    <property type="molecule type" value="Genomic_DNA"/>
</dbReference>
<feature type="compositionally biased region" description="Basic residues" evidence="1">
    <location>
        <begin position="1"/>
        <end position="12"/>
    </location>
</feature>
<dbReference type="Proteomes" id="UP001160148">
    <property type="component" value="Unassembled WGS sequence"/>
</dbReference>
<feature type="compositionally biased region" description="Basic residues" evidence="1">
    <location>
        <begin position="143"/>
        <end position="155"/>
    </location>
</feature>
<sequence length="184" mass="20835">MGKVRRYKKKLAKAAEGTTNVSGGNEEQPEQTNYLELAEELMRMKKDDDKMSVCSVMKSVKSCGGGESLKLKKDAKRYLKHAFLIKKLGVTQKKLKKRKKKSNDDVDDSDDDNNDHGDIEMSNQKVLDWPVGKTNKSDTRGVPIKKHGKGCKKKQNAQLAKDLTLFSKKIKKQLKHPDQNVFKT</sequence>
<evidence type="ECO:0000313" key="2">
    <source>
        <dbReference type="EMBL" id="CAI6350471.1"/>
    </source>
</evidence>
<reference evidence="2 3" key="1">
    <citation type="submission" date="2023-01" db="EMBL/GenBank/DDBJ databases">
        <authorList>
            <person name="Whitehead M."/>
        </authorList>
    </citation>
    <scope>NUCLEOTIDE SEQUENCE [LARGE SCALE GENOMIC DNA]</scope>
</reference>
<protein>
    <submittedName>
        <fullName evidence="2">Uncharacterized protein</fullName>
    </submittedName>
</protein>
<proteinExistence type="predicted"/>
<feature type="compositionally biased region" description="Polar residues" evidence="1">
    <location>
        <begin position="17"/>
        <end position="31"/>
    </location>
</feature>
<name>A0AAV0W3V0_9HEMI</name>
<evidence type="ECO:0000256" key="1">
    <source>
        <dbReference type="SAM" id="MobiDB-lite"/>
    </source>
</evidence>
<accession>A0AAV0W3V0</accession>
<keyword evidence="3" id="KW-1185">Reference proteome</keyword>
<feature type="region of interest" description="Disordered" evidence="1">
    <location>
        <begin position="92"/>
        <end position="156"/>
    </location>
</feature>
<dbReference type="AlphaFoldDB" id="A0AAV0W3V0"/>
<evidence type="ECO:0000313" key="3">
    <source>
        <dbReference type="Proteomes" id="UP001160148"/>
    </source>
</evidence>
<comment type="caution">
    <text evidence="2">The sequence shown here is derived from an EMBL/GenBank/DDBJ whole genome shotgun (WGS) entry which is preliminary data.</text>
</comment>
<gene>
    <name evidence="2" type="ORF">MEUPH1_LOCUS6925</name>
</gene>
<feature type="region of interest" description="Disordered" evidence="1">
    <location>
        <begin position="1"/>
        <end position="31"/>
    </location>
</feature>